<reference evidence="8 9" key="1">
    <citation type="submission" date="2022-06" db="EMBL/GenBank/DDBJ databases">
        <title>Genomic Encyclopedia of Archaeal and Bacterial Type Strains, Phase II (KMG-II): from individual species to whole genera.</title>
        <authorList>
            <person name="Goeker M."/>
        </authorList>
    </citation>
    <scope>NUCLEOTIDE SEQUENCE [LARGE SCALE GENOMIC DNA]</scope>
    <source>
        <strain evidence="8 9">DSM 40477</strain>
    </source>
</reference>
<dbReference type="InterPro" id="IPR011701">
    <property type="entry name" value="MFS"/>
</dbReference>
<sequence length="389" mass="38835">MLAVLALGTFAVGTDGFVLAGLLPAIAADLDVPVAVAGQLVTLFAVTYAISAPVVAVVTARWNRRAVLLGAQLVFAAGMLAQAMGESMTVVAVGRAVAAVGASAYAPTASSVASALAPPERRGRALATVLGGLTLATVLGVPLGVLLSGWGSWRTTLLVVTALGVVAALGTVVVPPVRLPVADPRSRLTVLRRPGVLTTLLTTMMTMAGAFTVYTYLSELLSPVAAGGTLGVLLFVYGAAGVAGNTAAGRLTDRHGARAVVVVALASLSVLLLAWPAARLHLVAATALLLLWGALGWMFSAPQMHRLIETVPDAAPVALGWSSSATYAGTALGSLLGGVVLDVAGAAWLGPVGAAACALALGLVVLPRRRAARAAQSSPAASLASASRT</sequence>
<dbReference type="PANTHER" id="PTHR43124:SF10">
    <property type="entry name" value="PURINE EFFLUX PUMP PBUE"/>
    <property type="match status" value="1"/>
</dbReference>
<accession>A0ABT1HR80</accession>
<dbReference type="EMBL" id="JAMTCP010000006">
    <property type="protein sequence ID" value="MCP2257993.1"/>
    <property type="molecule type" value="Genomic_DNA"/>
</dbReference>
<dbReference type="InterPro" id="IPR036259">
    <property type="entry name" value="MFS_trans_sf"/>
</dbReference>
<feature type="transmembrane region" description="Helical" evidence="6">
    <location>
        <begin position="195"/>
        <end position="217"/>
    </location>
</feature>
<dbReference type="Gene3D" id="1.20.1250.20">
    <property type="entry name" value="MFS general substrate transporter like domains"/>
    <property type="match status" value="2"/>
</dbReference>
<feature type="transmembrane region" description="Helical" evidence="6">
    <location>
        <begin position="66"/>
        <end position="84"/>
    </location>
</feature>
<evidence type="ECO:0000313" key="8">
    <source>
        <dbReference type="EMBL" id="MCP2257993.1"/>
    </source>
</evidence>
<keyword evidence="2" id="KW-1003">Cell membrane</keyword>
<feature type="transmembrane region" description="Helical" evidence="6">
    <location>
        <begin position="96"/>
        <end position="117"/>
    </location>
</feature>
<comment type="caution">
    <text evidence="8">The sequence shown here is derived from an EMBL/GenBank/DDBJ whole genome shotgun (WGS) entry which is preliminary data.</text>
</comment>
<feature type="transmembrane region" description="Helical" evidence="6">
    <location>
        <begin position="319"/>
        <end position="341"/>
    </location>
</feature>
<feature type="transmembrane region" description="Helical" evidence="6">
    <location>
        <begin position="347"/>
        <end position="366"/>
    </location>
</feature>
<gene>
    <name evidence="8" type="ORF">LX15_001680</name>
</gene>
<evidence type="ECO:0000256" key="6">
    <source>
        <dbReference type="SAM" id="Phobius"/>
    </source>
</evidence>
<name>A0ABT1HR80_STRSD</name>
<comment type="subcellular location">
    <subcellularLocation>
        <location evidence="1">Cell membrane</location>
        <topology evidence="1">Multi-pass membrane protein</topology>
    </subcellularLocation>
</comment>
<dbReference type="PANTHER" id="PTHR43124">
    <property type="entry name" value="PURINE EFFLUX PUMP PBUE"/>
    <property type="match status" value="1"/>
</dbReference>
<feature type="transmembrane region" description="Helical" evidence="6">
    <location>
        <begin position="156"/>
        <end position="174"/>
    </location>
</feature>
<proteinExistence type="predicted"/>
<evidence type="ECO:0000259" key="7">
    <source>
        <dbReference type="PROSITE" id="PS50850"/>
    </source>
</evidence>
<protein>
    <submittedName>
        <fullName evidence="8">Arabinose efflux permease, MFS family</fullName>
    </submittedName>
</protein>
<dbReference type="Pfam" id="PF07690">
    <property type="entry name" value="MFS_1"/>
    <property type="match status" value="1"/>
</dbReference>
<feature type="transmembrane region" description="Helical" evidence="6">
    <location>
        <begin position="223"/>
        <end position="244"/>
    </location>
</feature>
<dbReference type="RefSeq" id="WP_253668935.1">
    <property type="nucleotide sequence ID" value="NZ_JAMTCP010000006.1"/>
</dbReference>
<dbReference type="PROSITE" id="PS50850">
    <property type="entry name" value="MFS"/>
    <property type="match status" value="1"/>
</dbReference>
<feature type="domain" description="Major facilitator superfamily (MFS) profile" evidence="7">
    <location>
        <begin position="1"/>
        <end position="370"/>
    </location>
</feature>
<keyword evidence="3 6" id="KW-0812">Transmembrane</keyword>
<keyword evidence="4 6" id="KW-1133">Transmembrane helix</keyword>
<dbReference type="CDD" id="cd17324">
    <property type="entry name" value="MFS_NepI_like"/>
    <property type="match status" value="1"/>
</dbReference>
<keyword evidence="5 6" id="KW-0472">Membrane</keyword>
<dbReference type="Proteomes" id="UP001205311">
    <property type="component" value="Unassembled WGS sequence"/>
</dbReference>
<evidence type="ECO:0000256" key="2">
    <source>
        <dbReference type="ARBA" id="ARBA00022475"/>
    </source>
</evidence>
<dbReference type="InterPro" id="IPR050189">
    <property type="entry name" value="MFS_Efflux_Transporters"/>
</dbReference>
<evidence type="ECO:0000256" key="5">
    <source>
        <dbReference type="ARBA" id="ARBA00023136"/>
    </source>
</evidence>
<feature type="transmembrane region" description="Helical" evidence="6">
    <location>
        <begin position="36"/>
        <end position="59"/>
    </location>
</feature>
<dbReference type="SUPFAM" id="SSF103473">
    <property type="entry name" value="MFS general substrate transporter"/>
    <property type="match status" value="1"/>
</dbReference>
<organism evidence="8 9">
    <name type="scientific">Streptoalloteichus tenebrarius (strain ATCC 17920 / DSM 40477 / JCM 4838 / CBS 697.72 / NBRC 16177 / NCIMB 11028 / NRRL B-12390 / A12253. 1 / ISP 5477)</name>
    <name type="common">Streptomyces tenebrarius</name>
    <dbReference type="NCBI Taxonomy" id="1933"/>
    <lineage>
        <taxon>Bacteria</taxon>
        <taxon>Bacillati</taxon>
        <taxon>Actinomycetota</taxon>
        <taxon>Actinomycetes</taxon>
        <taxon>Pseudonocardiales</taxon>
        <taxon>Pseudonocardiaceae</taxon>
        <taxon>Streptoalloteichus</taxon>
    </lineage>
</organism>
<evidence type="ECO:0000256" key="4">
    <source>
        <dbReference type="ARBA" id="ARBA00022989"/>
    </source>
</evidence>
<feature type="transmembrane region" description="Helical" evidence="6">
    <location>
        <begin position="129"/>
        <end position="150"/>
    </location>
</feature>
<feature type="transmembrane region" description="Helical" evidence="6">
    <location>
        <begin position="281"/>
        <end position="299"/>
    </location>
</feature>
<evidence type="ECO:0000256" key="3">
    <source>
        <dbReference type="ARBA" id="ARBA00022692"/>
    </source>
</evidence>
<dbReference type="InterPro" id="IPR020846">
    <property type="entry name" value="MFS_dom"/>
</dbReference>
<keyword evidence="9" id="KW-1185">Reference proteome</keyword>
<evidence type="ECO:0000256" key="1">
    <source>
        <dbReference type="ARBA" id="ARBA00004651"/>
    </source>
</evidence>
<evidence type="ECO:0000313" key="9">
    <source>
        <dbReference type="Proteomes" id="UP001205311"/>
    </source>
</evidence>
<feature type="transmembrane region" description="Helical" evidence="6">
    <location>
        <begin position="256"/>
        <end position="275"/>
    </location>
</feature>